<name>A0ABZ2FFX1_9MICO</name>
<organism evidence="1 2">
    <name type="scientific">Janibacter terrae</name>
    <dbReference type="NCBI Taxonomy" id="103817"/>
    <lineage>
        <taxon>Bacteria</taxon>
        <taxon>Bacillati</taxon>
        <taxon>Actinomycetota</taxon>
        <taxon>Actinomycetes</taxon>
        <taxon>Micrococcales</taxon>
        <taxon>Intrasporangiaceae</taxon>
        <taxon>Janibacter</taxon>
    </lineage>
</organism>
<dbReference type="Proteomes" id="UP001381003">
    <property type="component" value="Chromosome"/>
</dbReference>
<dbReference type="RefSeq" id="WP_211596765.1">
    <property type="nucleotide sequence ID" value="NZ_CP104874.1"/>
</dbReference>
<evidence type="ECO:0000313" key="2">
    <source>
        <dbReference type="Proteomes" id="UP001381003"/>
    </source>
</evidence>
<dbReference type="EMBL" id="CP104874">
    <property type="protein sequence ID" value="WWF05057.1"/>
    <property type="molecule type" value="Genomic_DNA"/>
</dbReference>
<reference evidence="1 2" key="1">
    <citation type="submission" date="2022-09" db="EMBL/GenBank/DDBJ databases">
        <title>Complete genome sequence of Janibacter terrae strain COS04-44, PCL-degrading bacteria isolated from oil spilled coast.</title>
        <authorList>
            <person name="Park H."/>
            <person name="Kim J.Y."/>
            <person name="An S.H."/>
            <person name="Lee C.M."/>
            <person name="Weon H.-Y."/>
        </authorList>
    </citation>
    <scope>NUCLEOTIDE SEQUENCE [LARGE SCALE GENOMIC DNA]</scope>
    <source>
        <strain evidence="1 2">COS04-44</strain>
    </source>
</reference>
<accession>A0ABZ2FFX1</accession>
<proteinExistence type="predicted"/>
<evidence type="ECO:0000313" key="1">
    <source>
        <dbReference type="EMBL" id="WWF05057.1"/>
    </source>
</evidence>
<sequence>MAPLVVRVAHDVPVGDLDLHLPPDIVDPVAMSRMAIEHDLTGPFDRVGTALRSVAP</sequence>
<protein>
    <submittedName>
        <fullName evidence="1">Uncharacterized protein</fullName>
    </submittedName>
</protein>
<gene>
    <name evidence="1" type="ORF">N5P18_15550</name>
</gene>
<keyword evidence="2" id="KW-1185">Reference proteome</keyword>